<dbReference type="KEGG" id="aja:AJAP_27970"/>
<evidence type="ECO:0000313" key="5">
    <source>
        <dbReference type="EMBL" id="AIG78433.1"/>
    </source>
</evidence>
<dbReference type="STRING" id="208439.AJAP_27970"/>
<feature type="domain" description="PD-(D/E)XK endonuclease-like" evidence="4">
    <location>
        <begin position="19"/>
        <end position="169"/>
    </location>
</feature>
<dbReference type="eggNOG" id="ENOG5032YUU">
    <property type="taxonomic scope" value="Bacteria"/>
</dbReference>
<proteinExistence type="predicted"/>
<name>A0A075UZM6_9PSEU</name>
<evidence type="ECO:0000259" key="4">
    <source>
        <dbReference type="Pfam" id="PF12705"/>
    </source>
</evidence>
<keyword evidence="1" id="KW-0227">DNA damage</keyword>
<dbReference type="Proteomes" id="UP000028492">
    <property type="component" value="Chromosome"/>
</dbReference>
<accession>A0A075UZM6</accession>
<dbReference type="EMBL" id="CP008953">
    <property type="protein sequence ID" value="AIG78433.1"/>
    <property type="molecule type" value="Genomic_DNA"/>
</dbReference>
<gene>
    <name evidence="5" type="ORF">AJAP_27970</name>
</gene>
<reference evidence="5 6" key="1">
    <citation type="journal article" date="2014" name="J. Biotechnol.">
        <title>Complete genome sequence of the actinobacterium Amycolatopsis japonica MG417-CF17(T) (=DSM 44213T) producing (S,S)-N,N'-ethylenediaminedisuccinic acid.</title>
        <authorList>
            <person name="Stegmann E."/>
            <person name="Albersmeier A."/>
            <person name="Spohn M."/>
            <person name="Gert H."/>
            <person name="Weber T."/>
            <person name="Wohlleben W."/>
            <person name="Kalinowski J."/>
            <person name="Ruckert C."/>
        </authorList>
    </citation>
    <scope>NUCLEOTIDE SEQUENCE [LARGE SCALE GENOMIC DNA]</scope>
    <source>
        <strain evidence="6">MG417-CF17 (DSM 44213)</strain>
    </source>
</reference>
<evidence type="ECO:0000256" key="3">
    <source>
        <dbReference type="ARBA" id="ARBA00023204"/>
    </source>
</evidence>
<keyword evidence="2" id="KW-0347">Helicase</keyword>
<sequence>MTELSSSNTKDGRRARYRSVSQYNQYVKCPYSYWLQRKQRAWQRPAAWLPQGTAVHYAAEVWELSGREMALEEAQAEYRRKYAEEVSAMASETPNFSYWFSSGPYDGETDTNRRYEIGLEQVAAYVEYYTSSAPEEVIWIAPDGRPAIELEFDIDLDGVRLKGFIDQVTLVKDKVPKPLTPSGKPSKSKKALEEYAAAVEASPLRPRPRDVKTGNQPGDDFQLGVYDVALDELFGIKADIGDYWMARKGGPTGGYDLTQWTRERVTEEFHWLDAKIEAEEFPPLPEPDKCRMCSVGNACDFFAG</sequence>
<dbReference type="InterPro" id="IPR038726">
    <property type="entry name" value="PDDEXK_AddAB-type"/>
</dbReference>
<evidence type="ECO:0000256" key="1">
    <source>
        <dbReference type="ARBA" id="ARBA00022763"/>
    </source>
</evidence>
<dbReference type="HOGENOM" id="CLU_1049285_0_0_11"/>
<organism evidence="5 6">
    <name type="scientific">Amycolatopsis japonica</name>
    <dbReference type="NCBI Taxonomy" id="208439"/>
    <lineage>
        <taxon>Bacteria</taxon>
        <taxon>Bacillati</taxon>
        <taxon>Actinomycetota</taxon>
        <taxon>Actinomycetes</taxon>
        <taxon>Pseudonocardiales</taxon>
        <taxon>Pseudonocardiaceae</taxon>
        <taxon>Amycolatopsis</taxon>
        <taxon>Amycolatopsis japonica group</taxon>
    </lineage>
</organism>
<keyword evidence="3" id="KW-0234">DNA repair</keyword>
<keyword evidence="2" id="KW-0067">ATP-binding</keyword>
<evidence type="ECO:0000256" key="2">
    <source>
        <dbReference type="ARBA" id="ARBA00022806"/>
    </source>
</evidence>
<protein>
    <recommendedName>
        <fullName evidence="4">PD-(D/E)XK endonuclease-like domain-containing protein</fullName>
    </recommendedName>
</protein>
<dbReference type="GO" id="GO:0006281">
    <property type="term" value="P:DNA repair"/>
    <property type="evidence" value="ECO:0007669"/>
    <property type="project" value="UniProtKB-KW"/>
</dbReference>
<keyword evidence="2" id="KW-0378">Hydrolase</keyword>
<dbReference type="GO" id="GO:0004386">
    <property type="term" value="F:helicase activity"/>
    <property type="evidence" value="ECO:0007669"/>
    <property type="project" value="UniProtKB-KW"/>
</dbReference>
<keyword evidence="6" id="KW-1185">Reference proteome</keyword>
<dbReference type="Gene3D" id="3.90.320.10">
    <property type="match status" value="1"/>
</dbReference>
<evidence type="ECO:0000313" key="6">
    <source>
        <dbReference type="Proteomes" id="UP000028492"/>
    </source>
</evidence>
<keyword evidence="2" id="KW-0547">Nucleotide-binding</keyword>
<dbReference type="AlphaFoldDB" id="A0A075UZM6"/>
<dbReference type="InterPro" id="IPR011604">
    <property type="entry name" value="PDDEXK-like_dom_sf"/>
</dbReference>
<dbReference type="Pfam" id="PF12705">
    <property type="entry name" value="PDDEXK_1"/>
    <property type="match status" value="1"/>
</dbReference>